<dbReference type="STRING" id="1618578.UV74_C0013G0083"/>
<proteinExistence type="predicted"/>
<dbReference type="EMBL" id="LCFQ01000013">
    <property type="protein sequence ID" value="KKS96961.1"/>
    <property type="molecule type" value="Genomic_DNA"/>
</dbReference>
<accession>A0A0G1FPK6</accession>
<sequence length="70" mass="7906">MLTGVRFNWMGKGIYFVHDPGCITLANIDTDKKSFEEIIKNFEAEVVLKKPSVGNVICNRVISDVKDFVD</sequence>
<protein>
    <submittedName>
        <fullName evidence="1">Uncharacterized protein</fullName>
    </submittedName>
</protein>
<dbReference type="PATRIC" id="fig|1618578.3.peg.425"/>
<name>A0A0G1FPK6_9BACT</name>
<reference evidence="1 2" key="1">
    <citation type="journal article" date="2015" name="Nature">
        <title>rRNA introns, odd ribosomes, and small enigmatic genomes across a large radiation of phyla.</title>
        <authorList>
            <person name="Brown C.T."/>
            <person name="Hug L.A."/>
            <person name="Thomas B.C."/>
            <person name="Sharon I."/>
            <person name="Castelle C.J."/>
            <person name="Singh A."/>
            <person name="Wilkins M.J."/>
            <person name="Williams K.H."/>
            <person name="Banfield J.F."/>
        </authorList>
    </citation>
    <scope>NUCLEOTIDE SEQUENCE [LARGE SCALE GENOMIC DNA]</scope>
</reference>
<evidence type="ECO:0000313" key="1">
    <source>
        <dbReference type="EMBL" id="KKS96961.1"/>
    </source>
</evidence>
<gene>
    <name evidence="1" type="ORF">UV74_C0013G0083</name>
</gene>
<comment type="caution">
    <text evidence="1">The sequence shown here is derived from an EMBL/GenBank/DDBJ whole genome shotgun (WGS) entry which is preliminary data.</text>
</comment>
<evidence type="ECO:0000313" key="2">
    <source>
        <dbReference type="Proteomes" id="UP000034090"/>
    </source>
</evidence>
<dbReference type="Proteomes" id="UP000034090">
    <property type="component" value="Unassembled WGS sequence"/>
</dbReference>
<dbReference type="AlphaFoldDB" id="A0A0G1FPK6"/>
<organism evidence="1 2">
    <name type="scientific">Candidatus Woesebacteria bacterium GW2011_GWB1_43_14</name>
    <dbReference type="NCBI Taxonomy" id="1618578"/>
    <lineage>
        <taxon>Bacteria</taxon>
        <taxon>Candidatus Woeseibacteriota</taxon>
    </lineage>
</organism>